<comment type="caution">
    <text evidence="1">The sequence shown here is derived from an EMBL/GenBank/DDBJ whole genome shotgun (WGS) entry which is preliminary data.</text>
</comment>
<proteinExistence type="predicted"/>
<name>A0AAV6YN52_ENGPU</name>
<dbReference type="EMBL" id="WNYA01066549">
    <property type="protein sequence ID" value="KAG8535446.1"/>
    <property type="molecule type" value="Genomic_DNA"/>
</dbReference>
<gene>
    <name evidence="1" type="ORF">GDO81_028511</name>
</gene>
<protein>
    <submittedName>
        <fullName evidence="1">Uncharacterized protein</fullName>
    </submittedName>
</protein>
<keyword evidence="2" id="KW-1185">Reference proteome</keyword>
<evidence type="ECO:0000313" key="2">
    <source>
        <dbReference type="Proteomes" id="UP000824782"/>
    </source>
</evidence>
<dbReference type="AlphaFoldDB" id="A0AAV6YN52"/>
<accession>A0AAV6YN52</accession>
<evidence type="ECO:0000313" key="1">
    <source>
        <dbReference type="EMBL" id="KAG8535446.1"/>
    </source>
</evidence>
<organism evidence="1 2">
    <name type="scientific">Engystomops pustulosus</name>
    <name type="common">Tungara frog</name>
    <name type="synonym">Physalaemus pustulosus</name>
    <dbReference type="NCBI Taxonomy" id="76066"/>
    <lineage>
        <taxon>Eukaryota</taxon>
        <taxon>Metazoa</taxon>
        <taxon>Chordata</taxon>
        <taxon>Craniata</taxon>
        <taxon>Vertebrata</taxon>
        <taxon>Euteleostomi</taxon>
        <taxon>Amphibia</taxon>
        <taxon>Batrachia</taxon>
        <taxon>Anura</taxon>
        <taxon>Neobatrachia</taxon>
        <taxon>Hyloidea</taxon>
        <taxon>Leptodactylidae</taxon>
        <taxon>Leiuperinae</taxon>
        <taxon>Engystomops</taxon>
    </lineage>
</organism>
<dbReference type="Proteomes" id="UP000824782">
    <property type="component" value="Unassembled WGS sequence"/>
</dbReference>
<sequence length="85" mass="9808">MQPQGPVQNQRMGTLEKVWRTHSLSWEVEIYSALSCVFSVSWGVCTTYHSLSLYSCRVCRWCGHVSASFCHCCWQNVCHSLQIHI</sequence>
<reference evidence="1" key="1">
    <citation type="thesis" date="2020" institute="ProQuest LLC" country="789 East Eisenhower Parkway, Ann Arbor, MI, USA">
        <title>Comparative Genomics and Chromosome Evolution.</title>
        <authorList>
            <person name="Mudd A.B."/>
        </authorList>
    </citation>
    <scope>NUCLEOTIDE SEQUENCE</scope>
    <source>
        <strain evidence="1">237g6f4</strain>
        <tissue evidence="1">Blood</tissue>
    </source>
</reference>